<gene>
    <name evidence="2" type="ORF">THSYN_08150</name>
</gene>
<dbReference type="OrthoDB" id="6116130at2"/>
<proteinExistence type="predicted"/>
<dbReference type="SMART" id="SM00065">
    <property type="entry name" value="GAF"/>
    <property type="match status" value="1"/>
</dbReference>
<dbReference type="Gene3D" id="3.30.450.40">
    <property type="match status" value="1"/>
</dbReference>
<sequence>MDNPWFDTLLDAATLLAHRGTLEEGLRDLAQLTADSLAAARCSVMLVHERDGEEEGDEAPGPQLRVCSHFGDLPADAYQPVAQQDQGVACHVLRTGRPLLIEDIHQSQFAASARQDPGASACLLSSPIAVGAEVIGVINLSGPRGRSCFSPRDLDLLQVFSLVVGQSIQVFQLQRLAESRLLQMAELLRQRDKARGRGVHPISPDPLRLTKMVAKNFYRELSTAGFGQNDIIAVASEVLSLLNDNITKHRSRMERERDRVRG</sequence>
<reference evidence="2 3" key="1">
    <citation type="submission" date="2017-03" db="EMBL/GenBank/DDBJ databases">
        <title>Complete genome sequence of Candidatus 'Thiodictyon syntrophicum' sp. nov. strain Cad16T, a photolithoautotroph purple sulfur bacterium isolated from an alpine meromictic lake.</title>
        <authorList>
            <person name="Luedin S.M."/>
            <person name="Pothier J.F."/>
            <person name="Danza F."/>
            <person name="Storelli N."/>
            <person name="Wittwer M."/>
            <person name="Tonolla M."/>
        </authorList>
    </citation>
    <scope>NUCLEOTIDE SEQUENCE [LARGE SCALE GENOMIC DNA]</scope>
    <source>
        <strain evidence="2 3">Cad16T</strain>
    </source>
</reference>
<dbReference type="AlphaFoldDB" id="A0A2K8U5R9"/>
<dbReference type="InterPro" id="IPR029016">
    <property type="entry name" value="GAF-like_dom_sf"/>
</dbReference>
<evidence type="ECO:0000313" key="2">
    <source>
        <dbReference type="EMBL" id="AUB80924.1"/>
    </source>
</evidence>
<dbReference type="Pfam" id="PF01590">
    <property type="entry name" value="GAF"/>
    <property type="match status" value="1"/>
</dbReference>
<protein>
    <recommendedName>
        <fullName evidence="1">GAF domain-containing protein</fullName>
    </recommendedName>
</protein>
<keyword evidence="3" id="KW-1185">Reference proteome</keyword>
<dbReference type="InterPro" id="IPR003018">
    <property type="entry name" value="GAF"/>
</dbReference>
<dbReference type="EMBL" id="CP020370">
    <property type="protein sequence ID" value="AUB80924.1"/>
    <property type="molecule type" value="Genomic_DNA"/>
</dbReference>
<organism evidence="2 3">
    <name type="scientific">Candidatus Thiodictyon syntrophicum</name>
    <dbReference type="NCBI Taxonomy" id="1166950"/>
    <lineage>
        <taxon>Bacteria</taxon>
        <taxon>Pseudomonadati</taxon>
        <taxon>Pseudomonadota</taxon>
        <taxon>Gammaproteobacteria</taxon>
        <taxon>Chromatiales</taxon>
        <taxon>Chromatiaceae</taxon>
        <taxon>Thiodictyon</taxon>
    </lineage>
</organism>
<feature type="domain" description="GAF" evidence="1">
    <location>
        <begin position="21"/>
        <end position="178"/>
    </location>
</feature>
<dbReference type="SUPFAM" id="SSF55781">
    <property type="entry name" value="GAF domain-like"/>
    <property type="match status" value="1"/>
</dbReference>
<accession>A0A2K8U5R9</accession>
<dbReference type="Proteomes" id="UP000232638">
    <property type="component" value="Chromosome"/>
</dbReference>
<dbReference type="RefSeq" id="WP_100918704.1">
    <property type="nucleotide sequence ID" value="NZ_CP020370.1"/>
</dbReference>
<name>A0A2K8U5R9_9GAMM</name>
<evidence type="ECO:0000313" key="3">
    <source>
        <dbReference type="Proteomes" id="UP000232638"/>
    </source>
</evidence>
<evidence type="ECO:0000259" key="1">
    <source>
        <dbReference type="SMART" id="SM00065"/>
    </source>
</evidence>
<dbReference type="KEGG" id="tsy:THSYN_08150"/>